<keyword evidence="4 7" id="KW-0812">Transmembrane</keyword>
<feature type="transmembrane region" description="Helical" evidence="8">
    <location>
        <begin position="32"/>
        <end position="49"/>
    </location>
</feature>
<feature type="transmembrane region" description="Helical" evidence="8">
    <location>
        <begin position="363"/>
        <end position="382"/>
    </location>
</feature>
<feature type="transmembrane region" description="Helical" evidence="8">
    <location>
        <begin position="154"/>
        <end position="174"/>
    </location>
</feature>
<keyword evidence="10" id="KW-1185">Reference proteome</keyword>
<evidence type="ECO:0000256" key="7">
    <source>
        <dbReference type="RuleBase" id="RU003755"/>
    </source>
</evidence>
<protein>
    <submittedName>
        <fullName evidence="9">Proton-dependent oligopeptide transporter, POT family</fullName>
    </submittedName>
</protein>
<evidence type="ECO:0000313" key="9">
    <source>
        <dbReference type="EMBL" id="MCP2329941.1"/>
    </source>
</evidence>
<evidence type="ECO:0000256" key="4">
    <source>
        <dbReference type="ARBA" id="ARBA00022692"/>
    </source>
</evidence>
<keyword evidence="3" id="KW-1003">Cell membrane</keyword>
<evidence type="ECO:0000256" key="1">
    <source>
        <dbReference type="ARBA" id="ARBA00004651"/>
    </source>
</evidence>
<feature type="transmembrane region" description="Helical" evidence="8">
    <location>
        <begin position="180"/>
        <end position="200"/>
    </location>
</feature>
<dbReference type="InterPro" id="IPR050171">
    <property type="entry name" value="MFS_Transporters"/>
</dbReference>
<dbReference type="PROSITE" id="PS01023">
    <property type="entry name" value="PTR2_2"/>
    <property type="match status" value="1"/>
</dbReference>
<keyword evidence="2 7" id="KW-0813">Transport</keyword>
<dbReference type="CDD" id="cd17346">
    <property type="entry name" value="MFS_DtpA_like"/>
    <property type="match status" value="1"/>
</dbReference>
<dbReference type="NCBIfam" id="TIGR00924">
    <property type="entry name" value="yjdL_sub1_fam"/>
    <property type="match status" value="1"/>
</dbReference>
<evidence type="ECO:0000313" key="10">
    <source>
        <dbReference type="Proteomes" id="UP000791080"/>
    </source>
</evidence>
<sequence length="490" mass="51791">MTGSDGGKSDGGFFGQPRGLATLFFTEMWERFSFYGMRAILAYYLYYSAVDGGLGMPRSSALALVAAYGSAVYMASVAGAWVADRLLGTQRAVLYGGVLIMCGHITLAIVPGMAGVAGGLGLIIVGTGLLKSNVTAIVGTLYQVGDQRKDAGFSLFYMGINLGSFVAPLLTGLAASRADFHLGFGLAAIGMALGLVQYVLGRKHLGQASQEPTNPLEPAERRWLLPRLGLAALAAAGVLAVLALGGWLTSGRVVNLLSLLSVLLPVGYFWVMLRSRRLDRVERDRVLAFVPLFVASVMFWTLFEQQSTVIAAFADSRVDRDLLGFEIPPSWFQSVNPVAILLLAPLFALLWTRLGARQPGTPTKFSGGLVLVGVSFLVMMLASATLPEEGANPLWLAGALVVMTCGELLLSPVGLSVSTSLAPRAFAAQMVGLFMLSVAAGSGVGAQLVRLYSPESELLYFGVLGLVAVLLGVSLVLAAPLIRRRMHGVR</sequence>
<feature type="transmembrane region" description="Helical" evidence="8">
    <location>
        <begin position="254"/>
        <end position="273"/>
    </location>
</feature>
<proteinExistence type="inferred from homology"/>
<feature type="transmembrane region" description="Helical" evidence="8">
    <location>
        <begin position="458"/>
        <end position="482"/>
    </location>
</feature>
<dbReference type="PANTHER" id="PTHR23517">
    <property type="entry name" value="RESISTANCE PROTEIN MDTM, PUTATIVE-RELATED-RELATED"/>
    <property type="match status" value="1"/>
</dbReference>
<dbReference type="InterPro" id="IPR018456">
    <property type="entry name" value="PTR2_symporter_CS"/>
</dbReference>
<feature type="transmembrane region" description="Helical" evidence="8">
    <location>
        <begin position="61"/>
        <end position="83"/>
    </location>
</feature>
<feature type="transmembrane region" description="Helical" evidence="8">
    <location>
        <begin position="228"/>
        <end position="248"/>
    </location>
</feature>
<feature type="transmembrane region" description="Helical" evidence="8">
    <location>
        <begin position="92"/>
        <end position="114"/>
    </location>
</feature>
<dbReference type="EMBL" id="AUBJ02000001">
    <property type="protein sequence ID" value="MCP2329941.1"/>
    <property type="molecule type" value="Genomic_DNA"/>
</dbReference>
<feature type="transmembrane region" description="Helical" evidence="8">
    <location>
        <begin position="120"/>
        <end position="142"/>
    </location>
</feature>
<organism evidence="9 10">
    <name type="scientific">Actinoalloteichus caeruleus DSM 43889</name>
    <dbReference type="NCBI Taxonomy" id="1120930"/>
    <lineage>
        <taxon>Bacteria</taxon>
        <taxon>Bacillati</taxon>
        <taxon>Actinomycetota</taxon>
        <taxon>Actinomycetes</taxon>
        <taxon>Pseudonocardiales</taxon>
        <taxon>Pseudonocardiaceae</taxon>
        <taxon>Actinoalloteichus</taxon>
        <taxon>Actinoalloteichus cyanogriseus</taxon>
    </lineage>
</organism>
<reference evidence="9 10" key="1">
    <citation type="submission" date="2022-06" db="EMBL/GenBank/DDBJ databases">
        <title>Genomic Encyclopedia of Type Strains, Phase I: the one thousand microbial genomes (KMG-I) project.</title>
        <authorList>
            <person name="Kyrpides N."/>
        </authorList>
    </citation>
    <scope>NUCLEOTIDE SEQUENCE [LARGE SCALE GENOMIC DNA]</scope>
    <source>
        <strain evidence="9 10">DSM 43889</strain>
    </source>
</reference>
<feature type="transmembrane region" description="Helical" evidence="8">
    <location>
        <begin position="285"/>
        <end position="303"/>
    </location>
</feature>
<feature type="transmembrane region" description="Helical" evidence="8">
    <location>
        <begin position="394"/>
        <end position="413"/>
    </location>
</feature>
<accession>A0ABT1JCN6</accession>
<dbReference type="InterPro" id="IPR000109">
    <property type="entry name" value="POT_fam"/>
</dbReference>
<gene>
    <name evidence="9" type="ORF">G443_000211</name>
</gene>
<evidence type="ECO:0000256" key="3">
    <source>
        <dbReference type="ARBA" id="ARBA00022475"/>
    </source>
</evidence>
<evidence type="ECO:0000256" key="8">
    <source>
        <dbReference type="SAM" id="Phobius"/>
    </source>
</evidence>
<dbReference type="Pfam" id="PF00854">
    <property type="entry name" value="PTR2"/>
    <property type="match status" value="1"/>
</dbReference>
<evidence type="ECO:0000256" key="2">
    <source>
        <dbReference type="ARBA" id="ARBA00022448"/>
    </source>
</evidence>
<dbReference type="InterPro" id="IPR036259">
    <property type="entry name" value="MFS_trans_sf"/>
</dbReference>
<dbReference type="SUPFAM" id="SSF103473">
    <property type="entry name" value="MFS general substrate transporter"/>
    <property type="match status" value="2"/>
</dbReference>
<comment type="similarity">
    <text evidence="7">Belongs to the major facilitator superfamily. Proton-dependent oligopeptide transporter (POT/PTR) (TC 2.A.17) family.</text>
</comment>
<feature type="transmembrane region" description="Helical" evidence="8">
    <location>
        <begin position="425"/>
        <end position="446"/>
    </location>
</feature>
<dbReference type="InterPro" id="IPR005279">
    <property type="entry name" value="Dipep/tripep_permease"/>
</dbReference>
<comment type="caution">
    <text evidence="9">The sequence shown here is derived from an EMBL/GenBank/DDBJ whole genome shotgun (WGS) entry which is preliminary data.</text>
</comment>
<keyword evidence="6 8" id="KW-0472">Membrane</keyword>
<evidence type="ECO:0000256" key="6">
    <source>
        <dbReference type="ARBA" id="ARBA00023136"/>
    </source>
</evidence>
<evidence type="ECO:0000256" key="5">
    <source>
        <dbReference type="ARBA" id="ARBA00022989"/>
    </source>
</evidence>
<name>A0ABT1JCN6_ACTCY</name>
<dbReference type="Gene3D" id="1.20.1250.20">
    <property type="entry name" value="MFS general substrate transporter like domains"/>
    <property type="match status" value="1"/>
</dbReference>
<dbReference type="PROSITE" id="PS01022">
    <property type="entry name" value="PTR2_1"/>
    <property type="match status" value="1"/>
</dbReference>
<dbReference type="Proteomes" id="UP000791080">
    <property type="component" value="Unassembled WGS sequence"/>
</dbReference>
<keyword evidence="5 8" id="KW-1133">Transmembrane helix</keyword>
<dbReference type="PANTHER" id="PTHR23517:SF15">
    <property type="entry name" value="PROTON-DEPENDENT OLIGOPEPTIDE FAMILY TRANSPORT PROTEIN"/>
    <property type="match status" value="1"/>
</dbReference>
<dbReference type="RefSeq" id="WP_026418758.1">
    <property type="nucleotide sequence ID" value="NZ_AUBJ02000001.1"/>
</dbReference>
<feature type="transmembrane region" description="Helical" evidence="8">
    <location>
        <begin position="331"/>
        <end position="351"/>
    </location>
</feature>
<comment type="subcellular location">
    <subcellularLocation>
        <location evidence="1">Cell membrane</location>
        <topology evidence="1">Multi-pass membrane protein</topology>
    </subcellularLocation>
    <subcellularLocation>
        <location evidence="7">Membrane</location>
        <topology evidence="7">Multi-pass membrane protein</topology>
    </subcellularLocation>
</comment>